<evidence type="ECO:0000313" key="8">
    <source>
        <dbReference type="EMBL" id="MEK8132630.1"/>
    </source>
</evidence>
<dbReference type="Gene3D" id="3.40.190.10">
    <property type="entry name" value="Periplasmic binding protein-like II"/>
    <property type="match status" value="2"/>
</dbReference>
<dbReference type="EMBL" id="JBBPCC010000033">
    <property type="protein sequence ID" value="MEK8132630.1"/>
    <property type="molecule type" value="Genomic_DNA"/>
</dbReference>
<feature type="region of interest" description="Disordered" evidence="6">
    <location>
        <begin position="28"/>
        <end position="54"/>
    </location>
</feature>
<evidence type="ECO:0000256" key="1">
    <source>
        <dbReference type="ARBA" id="ARBA00022475"/>
    </source>
</evidence>
<sequence length="519" mass="56909">MNRTRTRTSALSVAMTTILLGGAVLTGCSSQKPESPPAGSAPGGDAKQEAPKSVKPVKLDIIEPGSGLPAPDQDQIKQELDKALGIETNLTVYASNDDYKNQLNVRMASGNFPDLFSVDRAQLKQYVEQGLLLDLTPYKDKLKPTIDFIGADTVKKGTLNGKHYAVAKAPQIPYNTFWIRKDWLDKVGLKPPTTIDELLEAAVAFTEKDPDGNGKKDTFGLTGGKLGAFYPVFGAFGVGGPGNFYEKDGKVMNAFYDPAFKDALAFIKKMVDTGAVDPELLSNNSTPQFQQKGIKGQAGIMWIDWPNVTKDEFVAQIKAVNPQAEWIQLPALKGPGGQFEGAYDIGTSAGMYAIPKGLEKNPEKLNKVIELLNYVSTQDTGSALVQFGIKGKHYNLENGKVVPTELMGKEVNYSWLYQFTGRPEVEYLYVKFAKQAPFIEFASKQPRISALNGFVDNPTGFNSADAQRYIDEELAKFVYGKRLLTEYDAFIKTLETSMNYKSYLDAGMKQLAELGFGKK</sequence>
<dbReference type="InterPro" id="IPR050490">
    <property type="entry name" value="Bact_solute-bd_prot1"/>
</dbReference>
<evidence type="ECO:0000256" key="5">
    <source>
        <dbReference type="ARBA" id="ARBA00023288"/>
    </source>
</evidence>
<dbReference type="InterPro" id="IPR006059">
    <property type="entry name" value="SBP"/>
</dbReference>
<gene>
    <name evidence="8" type="ORF">WMW72_32590</name>
</gene>
<evidence type="ECO:0000256" key="6">
    <source>
        <dbReference type="SAM" id="MobiDB-lite"/>
    </source>
</evidence>
<keyword evidence="5" id="KW-0449">Lipoprotein</keyword>
<proteinExistence type="predicted"/>
<dbReference type="Proteomes" id="UP001469365">
    <property type="component" value="Unassembled WGS sequence"/>
</dbReference>
<feature type="chain" id="PRO_5046867453" evidence="7">
    <location>
        <begin position="27"/>
        <end position="519"/>
    </location>
</feature>
<evidence type="ECO:0000256" key="2">
    <source>
        <dbReference type="ARBA" id="ARBA00022729"/>
    </source>
</evidence>
<feature type="signal peptide" evidence="7">
    <location>
        <begin position="1"/>
        <end position="26"/>
    </location>
</feature>
<keyword evidence="4" id="KW-0564">Palmitate</keyword>
<name>A0ABU9DWZ6_9BACL</name>
<dbReference type="Pfam" id="PF01547">
    <property type="entry name" value="SBP_bac_1"/>
    <property type="match status" value="1"/>
</dbReference>
<comment type="caution">
    <text evidence="8">The sequence shown here is derived from an EMBL/GenBank/DDBJ whole genome shotgun (WGS) entry which is preliminary data.</text>
</comment>
<evidence type="ECO:0000256" key="3">
    <source>
        <dbReference type="ARBA" id="ARBA00023136"/>
    </source>
</evidence>
<accession>A0ABU9DWZ6</accession>
<dbReference type="SUPFAM" id="SSF53850">
    <property type="entry name" value="Periplasmic binding protein-like II"/>
    <property type="match status" value="1"/>
</dbReference>
<keyword evidence="3" id="KW-0472">Membrane</keyword>
<keyword evidence="2 7" id="KW-0732">Signal</keyword>
<keyword evidence="1" id="KW-1003">Cell membrane</keyword>
<keyword evidence="9" id="KW-1185">Reference proteome</keyword>
<dbReference type="PANTHER" id="PTHR43649:SF33">
    <property type="entry name" value="POLYGALACTURONAN_RHAMNOGALACTURONAN-BINDING PROTEIN YTCQ"/>
    <property type="match status" value="1"/>
</dbReference>
<dbReference type="PANTHER" id="PTHR43649">
    <property type="entry name" value="ARABINOSE-BINDING PROTEIN-RELATED"/>
    <property type="match status" value="1"/>
</dbReference>
<organism evidence="8 9">
    <name type="scientific">Paenibacillus filicis</name>
    <dbReference type="NCBI Taxonomy" id="669464"/>
    <lineage>
        <taxon>Bacteria</taxon>
        <taxon>Bacillati</taxon>
        <taxon>Bacillota</taxon>
        <taxon>Bacilli</taxon>
        <taxon>Bacillales</taxon>
        <taxon>Paenibacillaceae</taxon>
        <taxon>Paenibacillus</taxon>
    </lineage>
</organism>
<evidence type="ECO:0000313" key="9">
    <source>
        <dbReference type="Proteomes" id="UP001469365"/>
    </source>
</evidence>
<evidence type="ECO:0000256" key="4">
    <source>
        <dbReference type="ARBA" id="ARBA00023139"/>
    </source>
</evidence>
<evidence type="ECO:0000256" key="7">
    <source>
        <dbReference type="SAM" id="SignalP"/>
    </source>
</evidence>
<protein>
    <submittedName>
        <fullName evidence="8">Extracellular solute-binding protein</fullName>
    </submittedName>
</protein>
<dbReference type="PROSITE" id="PS51257">
    <property type="entry name" value="PROKAR_LIPOPROTEIN"/>
    <property type="match status" value="1"/>
</dbReference>
<reference evidence="8 9" key="1">
    <citation type="submission" date="2024-04" db="EMBL/GenBank/DDBJ databases">
        <title>draft genome sequnece of Paenibacillus filicis.</title>
        <authorList>
            <person name="Kim D.-U."/>
        </authorList>
    </citation>
    <scope>NUCLEOTIDE SEQUENCE [LARGE SCALE GENOMIC DNA]</scope>
    <source>
        <strain evidence="8 9">KACC14197</strain>
    </source>
</reference>